<dbReference type="InterPro" id="IPR006102">
    <property type="entry name" value="Ig-like_GH2"/>
</dbReference>
<feature type="domain" description="Glycoside hydrolase family 2 immunoglobulin-like beta-sandwich" evidence="3">
    <location>
        <begin position="196"/>
        <end position="295"/>
    </location>
</feature>
<proteinExistence type="inferred from homology"/>
<dbReference type="PANTHER" id="PTHR42732:SF3">
    <property type="entry name" value="HYDROLASE"/>
    <property type="match status" value="1"/>
</dbReference>
<dbReference type="RefSeq" id="WP_089771667.1">
    <property type="nucleotide sequence ID" value="NZ_FNTX01000001.1"/>
</dbReference>
<evidence type="ECO:0000313" key="5">
    <source>
        <dbReference type="EMBL" id="SED77052.1"/>
    </source>
</evidence>
<dbReference type="InterPro" id="IPR008979">
    <property type="entry name" value="Galactose-bd-like_sf"/>
</dbReference>
<dbReference type="Proteomes" id="UP000199220">
    <property type="component" value="Unassembled WGS sequence"/>
</dbReference>
<keyword evidence="5" id="KW-0378">Hydrolase</keyword>
<dbReference type="PANTHER" id="PTHR42732">
    <property type="entry name" value="BETA-GALACTOSIDASE"/>
    <property type="match status" value="1"/>
</dbReference>
<dbReference type="SUPFAM" id="SSF49303">
    <property type="entry name" value="beta-Galactosidase/glucuronidase domain"/>
    <property type="match status" value="1"/>
</dbReference>
<evidence type="ECO:0000259" key="4">
    <source>
        <dbReference type="Pfam" id="PF02836"/>
    </source>
</evidence>
<comment type="similarity">
    <text evidence="1">Belongs to the glycosyl hydrolase 2 family.</text>
</comment>
<evidence type="ECO:0000256" key="1">
    <source>
        <dbReference type="ARBA" id="ARBA00007401"/>
    </source>
</evidence>
<accession>A0A1H5DE28</accession>
<dbReference type="InterPro" id="IPR051913">
    <property type="entry name" value="GH2_Domain-Containing"/>
</dbReference>
<name>A0A1H5DE28_9MICO</name>
<dbReference type="InterPro" id="IPR036156">
    <property type="entry name" value="Beta-gal/glucu_dom_sf"/>
</dbReference>
<dbReference type="SUPFAM" id="SSF51445">
    <property type="entry name" value="(Trans)glycosidases"/>
    <property type="match status" value="1"/>
</dbReference>
<sequence>MAQGQVPSLFTADYPRPQVVRASWMSLDGSWEFGYDDDFTEAFPARLERQIVVPFPPESPASGVGERGFHPVVWYRRTLSPDELATAGWRADGDRLVLHFGAVDYRADVWVNDSLAGRHEGGHSPFSFDITDLLTTDRDVVITVRAEDDPLDVGQPRGKQDWQEEPHGIWYERTTGIWQPVWLEAVPVEHIGRLSWSSDLPRASVTLELELARRPHAPVTVDVSLSYEGAVLGTAQWRTGEPRSTQVISLPRQTNGQAYESLLWTPESPRLLEALVEVTDASGQVDTVSSYLGLRSVGTDGGHFVLNDRPYYVRSVLGQGYWPESHLAAPSSGALRAEVALTKSLGFNAIRLHQKVEDPRFLMWADRLGLMVWEEAPSHFEFSSTAVTRLTREWSDVVLRDRSHPSIVTWVPLNESWGVQHISHDFAQLDYAQALYHLTKALDPTRPVISNDGWEHAESDIMTIHDYAITGPELAACYTDAPALESVLSGLGPLGRRMRLLASASRTAPVMVSEFGGISFAPSHDDGTAWGYGTAASGEEFESIVRELFTALQSSPVLAGFCYTQLVDTRQESNGLADAHRTPKLAPEVIAAIVRGDTVDTSGHRRPRKPAEQPHDIPCGQPNA</sequence>
<dbReference type="Gene3D" id="3.20.20.80">
    <property type="entry name" value="Glycosidases"/>
    <property type="match status" value="1"/>
</dbReference>
<dbReference type="Pfam" id="PF02836">
    <property type="entry name" value="Glyco_hydro_2_C"/>
    <property type="match status" value="1"/>
</dbReference>
<dbReference type="GO" id="GO:0005975">
    <property type="term" value="P:carbohydrate metabolic process"/>
    <property type="evidence" value="ECO:0007669"/>
    <property type="project" value="InterPro"/>
</dbReference>
<keyword evidence="6" id="KW-1185">Reference proteome</keyword>
<evidence type="ECO:0000313" key="6">
    <source>
        <dbReference type="Proteomes" id="UP000199220"/>
    </source>
</evidence>
<organism evidence="5 6">
    <name type="scientific">Ruania alba</name>
    <dbReference type="NCBI Taxonomy" id="648782"/>
    <lineage>
        <taxon>Bacteria</taxon>
        <taxon>Bacillati</taxon>
        <taxon>Actinomycetota</taxon>
        <taxon>Actinomycetes</taxon>
        <taxon>Micrococcales</taxon>
        <taxon>Ruaniaceae</taxon>
        <taxon>Ruania</taxon>
    </lineage>
</organism>
<dbReference type="Gene3D" id="2.60.120.260">
    <property type="entry name" value="Galactose-binding domain-like"/>
    <property type="match status" value="1"/>
</dbReference>
<dbReference type="STRING" id="648782.SAMN04488554_0650"/>
<feature type="domain" description="Glycoside hydrolase family 2 catalytic" evidence="4">
    <location>
        <begin position="302"/>
        <end position="465"/>
    </location>
</feature>
<dbReference type="Pfam" id="PF00703">
    <property type="entry name" value="Glyco_hydro_2"/>
    <property type="match status" value="1"/>
</dbReference>
<dbReference type="AlphaFoldDB" id="A0A1H5DE28"/>
<reference evidence="6" key="1">
    <citation type="submission" date="2016-10" db="EMBL/GenBank/DDBJ databases">
        <authorList>
            <person name="Varghese N."/>
            <person name="Submissions S."/>
        </authorList>
    </citation>
    <scope>NUCLEOTIDE SEQUENCE [LARGE SCALE GENOMIC DNA]</scope>
    <source>
        <strain evidence="6">DSM 21368</strain>
    </source>
</reference>
<protein>
    <submittedName>
        <fullName evidence="5">Glycosyl hydrolases family 2</fullName>
    </submittedName>
</protein>
<dbReference type="OrthoDB" id="9762066at2"/>
<dbReference type="GO" id="GO:0004553">
    <property type="term" value="F:hydrolase activity, hydrolyzing O-glycosyl compounds"/>
    <property type="evidence" value="ECO:0007669"/>
    <property type="project" value="InterPro"/>
</dbReference>
<dbReference type="SUPFAM" id="SSF49785">
    <property type="entry name" value="Galactose-binding domain-like"/>
    <property type="match status" value="1"/>
</dbReference>
<dbReference type="EMBL" id="FNTX01000001">
    <property type="protein sequence ID" value="SED77052.1"/>
    <property type="molecule type" value="Genomic_DNA"/>
</dbReference>
<dbReference type="InterPro" id="IPR017853">
    <property type="entry name" value="GH"/>
</dbReference>
<dbReference type="InterPro" id="IPR006103">
    <property type="entry name" value="Glyco_hydro_2_cat"/>
</dbReference>
<gene>
    <name evidence="5" type="ORF">SAMN04488554_0650</name>
</gene>
<evidence type="ECO:0000259" key="3">
    <source>
        <dbReference type="Pfam" id="PF00703"/>
    </source>
</evidence>
<evidence type="ECO:0000256" key="2">
    <source>
        <dbReference type="SAM" id="MobiDB-lite"/>
    </source>
</evidence>
<feature type="region of interest" description="Disordered" evidence="2">
    <location>
        <begin position="596"/>
        <end position="624"/>
    </location>
</feature>